<reference evidence="2 3" key="1">
    <citation type="submission" date="2018-12" db="EMBL/GenBank/DDBJ databases">
        <title>Complete genome of Nonlabens sp. MJ115.</title>
        <authorList>
            <person name="Choi H.S."/>
            <person name="Jung J."/>
        </authorList>
    </citation>
    <scope>NUCLEOTIDE SEQUENCE [LARGE SCALE GENOMIC DNA]</scope>
    <source>
        <strain evidence="2 3">MJ115</strain>
    </source>
</reference>
<dbReference type="AlphaFoldDB" id="A0A3S9MYA7"/>
<evidence type="ECO:0000313" key="3">
    <source>
        <dbReference type="Proteomes" id="UP000279600"/>
    </source>
</evidence>
<accession>A0A3S9MYA7</accession>
<name>A0A3S9MYA7_9FLAO</name>
<dbReference type="RefSeq" id="WP_126447496.1">
    <property type="nucleotide sequence ID" value="NZ_CP034549.1"/>
</dbReference>
<dbReference type="Proteomes" id="UP000279600">
    <property type="component" value="Chromosome"/>
</dbReference>
<feature type="chain" id="PRO_5019053073" description="Outer membrane protein beta-barrel domain-containing protein" evidence="1">
    <location>
        <begin position="22"/>
        <end position="238"/>
    </location>
</feature>
<protein>
    <recommendedName>
        <fullName evidence="4">Outer membrane protein beta-barrel domain-containing protein</fullName>
    </recommendedName>
</protein>
<evidence type="ECO:0000313" key="2">
    <source>
        <dbReference type="EMBL" id="AZQ44246.1"/>
    </source>
</evidence>
<sequence>MRYLILLLVLPCLLCAQQSNDSIPVHLREVPRYNLMVETGVALPIGDYGNIALSGLSIAGSYDYYFNKRFAFTAAVKHLYNETAFENSGTGIPKNETLYALTAGVLGSKTYNRFQIDVYGRTGIGFLDTRRGTFLNGNNEIFYTNENQSITSVSTIFDAGVRFNYYFRRSVQVFFSPQYVTTIGSPLEYNILGPAVSSQPQVARELVEYNLSNFIVSFGVKFSLGKRYSNGELRKDDF</sequence>
<evidence type="ECO:0000256" key="1">
    <source>
        <dbReference type="SAM" id="SignalP"/>
    </source>
</evidence>
<keyword evidence="3" id="KW-1185">Reference proteome</keyword>
<proteinExistence type="predicted"/>
<keyword evidence="1" id="KW-0732">Signal</keyword>
<dbReference type="KEGG" id="noj:EJ995_08355"/>
<gene>
    <name evidence="2" type="ORF">EJ995_08355</name>
</gene>
<dbReference type="EMBL" id="CP034549">
    <property type="protein sequence ID" value="AZQ44246.1"/>
    <property type="molecule type" value="Genomic_DNA"/>
</dbReference>
<evidence type="ECO:0008006" key="4">
    <source>
        <dbReference type="Google" id="ProtNLM"/>
    </source>
</evidence>
<organism evidence="2 3">
    <name type="scientific">Nonlabens ponticola</name>
    <dbReference type="NCBI Taxonomy" id="2496866"/>
    <lineage>
        <taxon>Bacteria</taxon>
        <taxon>Pseudomonadati</taxon>
        <taxon>Bacteroidota</taxon>
        <taxon>Flavobacteriia</taxon>
        <taxon>Flavobacteriales</taxon>
        <taxon>Flavobacteriaceae</taxon>
        <taxon>Nonlabens</taxon>
    </lineage>
</organism>
<feature type="signal peptide" evidence="1">
    <location>
        <begin position="1"/>
        <end position="21"/>
    </location>
</feature>
<dbReference type="OrthoDB" id="1143531at2"/>